<evidence type="ECO:0000313" key="7">
    <source>
        <dbReference type="EMBL" id="MBC8528202.1"/>
    </source>
</evidence>
<feature type="transmembrane region" description="Helical" evidence="6">
    <location>
        <begin position="12"/>
        <end position="32"/>
    </location>
</feature>
<feature type="transmembrane region" description="Helical" evidence="6">
    <location>
        <begin position="86"/>
        <end position="106"/>
    </location>
</feature>
<dbReference type="RefSeq" id="WP_249284241.1">
    <property type="nucleotide sequence ID" value="NZ_JACRSO010000001.1"/>
</dbReference>
<accession>A0A926CYA7</accession>
<feature type="transmembrane region" description="Helical" evidence="6">
    <location>
        <begin position="389"/>
        <end position="408"/>
    </location>
</feature>
<feature type="transmembrane region" description="Helical" evidence="6">
    <location>
        <begin position="186"/>
        <end position="208"/>
    </location>
</feature>
<feature type="transmembrane region" description="Helical" evidence="6">
    <location>
        <begin position="448"/>
        <end position="467"/>
    </location>
</feature>
<dbReference type="GO" id="GO:0005886">
    <property type="term" value="C:plasma membrane"/>
    <property type="evidence" value="ECO:0007669"/>
    <property type="project" value="UniProtKB-SubCell"/>
</dbReference>
<dbReference type="Proteomes" id="UP000654279">
    <property type="component" value="Unassembled WGS sequence"/>
</dbReference>
<comment type="subcellular location">
    <subcellularLocation>
        <location evidence="1">Cell membrane</location>
        <topology evidence="1">Multi-pass membrane protein</topology>
    </subcellularLocation>
</comment>
<keyword evidence="8" id="KW-1185">Reference proteome</keyword>
<dbReference type="Pfam" id="PF01943">
    <property type="entry name" value="Polysacc_synt"/>
    <property type="match status" value="1"/>
</dbReference>
<feature type="transmembrane region" description="Helical" evidence="6">
    <location>
        <begin position="414"/>
        <end position="436"/>
    </location>
</feature>
<evidence type="ECO:0000256" key="5">
    <source>
        <dbReference type="ARBA" id="ARBA00023136"/>
    </source>
</evidence>
<evidence type="ECO:0000256" key="2">
    <source>
        <dbReference type="ARBA" id="ARBA00022475"/>
    </source>
</evidence>
<comment type="caution">
    <text evidence="7">The sequence shown here is derived from an EMBL/GenBank/DDBJ whole genome shotgun (WGS) entry which is preliminary data.</text>
</comment>
<dbReference type="PANTHER" id="PTHR30250">
    <property type="entry name" value="PST FAMILY PREDICTED COLANIC ACID TRANSPORTER"/>
    <property type="match status" value="1"/>
</dbReference>
<evidence type="ECO:0000256" key="4">
    <source>
        <dbReference type="ARBA" id="ARBA00022989"/>
    </source>
</evidence>
<evidence type="ECO:0000256" key="1">
    <source>
        <dbReference type="ARBA" id="ARBA00004651"/>
    </source>
</evidence>
<keyword evidence="3 6" id="KW-0812">Transmembrane</keyword>
<evidence type="ECO:0000256" key="6">
    <source>
        <dbReference type="SAM" id="Phobius"/>
    </source>
</evidence>
<feature type="transmembrane region" description="Helical" evidence="6">
    <location>
        <begin position="228"/>
        <end position="252"/>
    </location>
</feature>
<feature type="transmembrane region" description="Helical" evidence="6">
    <location>
        <begin position="44"/>
        <end position="66"/>
    </location>
</feature>
<feature type="transmembrane region" description="Helical" evidence="6">
    <location>
        <begin position="479"/>
        <end position="502"/>
    </location>
</feature>
<evidence type="ECO:0000313" key="8">
    <source>
        <dbReference type="Proteomes" id="UP000654279"/>
    </source>
</evidence>
<protein>
    <submittedName>
        <fullName evidence="7">Oligosaccharide flippase family protein</fullName>
    </submittedName>
</protein>
<feature type="transmembrane region" description="Helical" evidence="6">
    <location>
        <begin position="160"/>
        <end position="180"/>
    </location>
</feature>
<evidence type="ECO:0000256" key="3">
    <source>
        <dbReference type="ARBA" id="ARBA00022692"/>
    </source>
</evidence>
<dbReference type="InterPro" id="IPR050833">
    <property type="entry name" value="Poly_Biosynth_Transport"/>
</dbReference>
<keyword evidence="2" id="KW-1003">Cell membrane</keyword>
<organism evidence="7 8">
    <name type="scientific">Luoshenia tenuis</name>
    <dbReference type="NCBI Taxonomy" id="2763654"/>
    <lineage>
        <taxon>Bacteria</taxon>
        <taxon>Bacillati</taxon>
        <taxon>Bacillota</taxon>
        <taxon>Clostridia</taxon>
        <taxon>Christensenellales</taxon>
        <taxon>Christensenellaceae</taxon>
        <taxon>Luoshenia</taxon>
    </lineage>
</organism>
<feature type="transmembrane region" description="Helical" evidence="6">
    <location>
        <begin position="272"/>
        <end position="302"/>
    </location>
</feature>
<dbReference type="EMBL" id="JACRSO010000001">
    <property type="protein sequence ID" value="MBC8528202.1"/>
    <property type="molecule type" value="Genomic_DNA"/>
</dbReference>
<dbReference type="PANTHER" id="PTHR30250:SF21">
    <property type="entry name" value="LIPID II FLIPPASE MURJ"/>
    <property type="match status" value="1"/>
</dbReference>
<feature type="transmembrane region" description="Helical" evidence="6">
    <location>
        <begin position="357"/>
        <end position="382"/>
    </location>
</feature>
<sequence length="528" mass="57181">MKISKDSVFYNALVLSSSGVALQILGFVYRIYLSRLAGAEGLGVYRLVLPVFTIVISATLTGVRLAVTRLSADMRTHSDGPAIRSLTRSCILIFLLLFAACAWPLVQYNHVISAHILGDERTGPALIIFMGVIFLAGFEGIFESLFLGIRKTKYTAISNLLEQGVQFAAVLGLLYCLRNGDHTRTAALIVSGLVISEIPVVIWLSMAYRHELCGRNACPRPRKVGRGLLTRILAIAFPVSCSSVFTNILSAASTVLLPQRLMCAGLSRQEAVSALGIVSGMAQPLITLPMVLATSLANVLLPHLSQSLSQGRREDVRRKIQKAFQATGLIILPATAIIVPLAPSLSRLLYGQDLSEVYVILLAVSAILMDYQMICMSILNGLGLQKQGMFYIIIGEACQLAVTYFVAALPQVHIYGYLAGMVVSPLIVVAASLCLIRRRFGLWPRAVASGLVPIVAAVVVGLCTRIFHLSLLARNLGDFGAIILTLLGSVGLYLFLFPALGLHPLRYIRTLIPRHQKDFSVLADSQNP</sequence>
<gene>
    <name evidence="7" type="ORF">H8699_01950</name>
</gene>
<keyword evidence="5 6" id="KW-0472">Membrane</keyword>
<feature type="transmembrane region" description="Helical" evidence="6">
    <location>
        <begin position="323"/>
        <end position="345"/>
    </location>
</feature>
<dbReference type="AlphaFoldDB" id="A0A926CYA7"/>
<proteinExistence type="predicted"/>
<feature type="transmembrane region" description="Helical" evidence="6">
    <location>
        <begin position="126"/>
        <end position="148"/>
    </location>
</feature>
<dbReference type="InterPro" id="IPR002797">
    <property type="entry name" value="Polysacc_synth"/>
</dbReference>
<dbReference type="InterPro" id="IPR024923">
    <property type="entry name" value="PG_synth_SpoVB"/>
</dbReference>
<name>A0A926CYA7_9FIRM</name>
<keyword evidence="4 6" id="KW-1133">Transmembrane helix</keyword>
<dbReference type="PIRSF" id="PIRSF038958">
    <property type="entry name" value="PG_synth_SpoVB"/>
    <property type="match status" value="1"/>
</dbReference>
<reference evidence="7" key="1">
    <citation type="submission" date="2020-08" db="EMBL/GenBank/DDBJ databases">
        <title>Genome public.</title>
        <authorList>
            <person name="Liu C."/>
            <person name="Sun Q."/>
        </authorList>
    </citation>
    <scope>NUCLEOTIDE SEQUENCE</scope>
    <source>
        <strain evidence="7">NSJ-44</strain>
    </source>
</reference>